<feature type="compositionally biased region" description="Basic and acidic residues" evidence="1">
    <location>
        <begin position="20"/>
        <end position="34"/>
    </location>
</feature>
<feature type="compositionally biased region" description="Basic residues" evidence="1">
    <location>
        <begin position="115"/>
        <end position="131"/>
    </location>
</feature>
<feature type="compositionally biased region" description="Basic and acidic residues" evidence="1">
    <location>
        <begin position="142"/>
        <end position="163"/>
    </location>
</feature>
<feature type="compositionally biased region" description="Basic residues" evidence="1">
    <location>
        <begin position="184"/>
        <end position="195"/>
    </location>
</feature>
<sequence>GHLLLRAAQSRTGAPQAAGRRREQHGEHEHDRVQARAARVPRICGARRGGVGRGGEEHVVRARPWSRARHGGGKLRADGQCAGRDDRGAGLPSGRDARRPRLHACGQFEGAGERRPRHRGRAAGAGRRRRADQRAARAGGPGRDHRRWDGHGTGRPDRPDRGDRVRRRTGAGPAWRRDDERGGRPRARRRRHQAAQRRDREVQRPADRRDQFDGRDPARLPDQHAHVRESRRDAQNRDRQARPRQL</sequence>
<dbReference type="EMBL" id="CADCVX010000246">
    <property type="protein sequence ID" value="CAA9502958.1"/>
    <property type="molecule type" value="Genomic_DNA"/>
</dbReference>
<reference evidence="2" key="1">
    <citation type="submission" date="2020-02" db="EMBL/GenBank/DDBJ databases">
        <authorList>
            <person name="Meier V. D."/>
        </authorList>
    </citation>
    <scope>NUCLEOTIDE SEQUENCE</scope>
    <source>
        <strain evidence="2">AVDCRST_MAG91</strain>
    </source>
</reference>
<feature type="region of interest" description="Disordered" evidence="1">
    <location>
        <begin position="1"/>
        <end position="39"/>
    </location>
</feature>
<name>A0A6J4SR16_9SPHN</name>
<accession>A0A6J4SR16</accession>
<dbReference type="AlphaFoldDB" id="A0A6J4SR16"/>
<keyword evidence="2" id="KW-0282">Flagellum</keyword>
<evidence type="ECO:0000313" key="2">
    <source>
        <dbReference type="EMBL" id="CAA9502958.1"/>
    </source>
</evidence>
<evidence type="ECO:0000256" key="1">
    <source>
        <dbReference type="SAM" id="MobiDB-lite"/>
    </source>
</evidence>
<gene>
    <name evidence="2" type="ORF">AVDCRST_MAG91-1162</name>
</gene>
<protein>
    <submittedName>
        <fullName evidence="2">Flagellar basal-body rod protein FlgF</fullName>
    </submittedName>
</protein>
<organism evidence="2">
    <name type="scientific">uncultured Sphingomonadaceae bacterium</name>
    <dbReference type="NCBI Taxonomy" id="169976"/>
    <lineage>
        <taxon>Bacteria</taxon>
        <taxon>Pseudomonadati</taxon>
        <taxon>Pseudomonadota</taxon>
        <taxon>Alphaproteobacteria</taxon>
        <taxon>Sphingomonadales</taxon>
        <taxon>Sphingomonadaceae</taxon>
        <taxon>environmental samples</taxon>
    </lineage>
</organism>
<keyword evidence="2" id="KW-0969">Cilium</keyword>
<feature type="non-terminal residue" evidence="2">
    <location>
        <position position="246"/>
    </location>
</feature>
<proteinExistence type="predicted"/>
<feature type="compositionally biased region" description="Basic and acidic residues" evidence="1">
    <location>
        <begin position="196"/>
        <end position="246"/>
    </location>
</feature>
<keyword evidence="2" id="KW-0966">Cell projection</keyword>
<feature type="non-terminal residue" evidence="2">
    <location>
        <position position="1"/>
    </location>
</feature>
<feature type="region of interest" description="Disordered" evidence="1">
    <location>
        <begin position="65"/>
        <end position="246"/>
    </location>
</feature>